<name>A0A3L7JAI3_9HYPH</name>
<dbReference type="NCBIfam" id="TIGR02459">
    <property type="entry name" value="CbtB"/>
    <property type="match status" value="1"/>
</dbReference>
<keyword evidence="1" id="KW-1133">Transmembrane helix</keyword>
<gene>
    <name evidence="2" type="ORF">D8780_03990</name>
</gene>
<keyword evidence="3" id="KW-1185">Reference proteome</keyword>
<dbReference type="EMBL" id="RCWN01000001">
    <property type="protein sequence ID" value="RLQ87490.1"/>
    <property type="molecule type" value="Genomic_DNA"/>
</dbReference>
<protein>
    <submittedName>
        <fullName evidence="2">CbtB-domain containing protein</fullName>
    </submittedName>
</protein>
<dbReference type="Pfam" id="PF09489">
    <property type="entry name" value="CbtB"/>
    <property type="match status" value="1"/>
</dbReference>
<keyword evidence="1" id="KW-0812">Transmembrane</keyword>
<dbReference type="AlphaFoldDB" id="A0A3L7JAI3"/>
<organism evidence="2 3">
    <name type="scientific">Notoacmeibacter ruber</name>
    <dbReference type="NCBI Taxonomy" id="2670375"/>
    <lineage>
        <taxon>Bacteria</taxon>
        <taxon>Pseudomonadati</taxon>
        <taxon>Pseudomonadota</taxon>
        <taxon>Alphaproteobacteria</taxon>
        <taxon>Hyphomicrobiales</taxon>
        <taxon>Notoacmeibacteraceae</taxon>
        <taxon>Notoacmeibacter</taxon>
    </lineage>
</organism>
<sequence>MIQNSTAVTSPVAATRSTSLIALALSAVLGLGVVFSVGLAQANALHDAAHDVRHANGFPCH</sequence>
<keyword evidence="1" id="KW-0472">Membrane</keyword>
<reference evidence="2 3" key="1">
    <citation type="submission" date="2018-10" db="EMBL/GenBank/DDBJ databases">
        <title>Notoacmeibacter sp. M2BS9Y-3-1, whole genome shotgun sequence.</title>
        <authorList>
            <person name="Tuo L."/>
        </authorList>
    </citation>
    <scope>NUCLEOTIDE SEQUENCE [LARGE SCALE GENOMIC DNA]</scope>
    <source>
        <strain evidence="2 3">M2BS9Y-3-1</strain>
    </source>
</reference>
<dbReference type="Proteomes" id="UP000281094">
    <property type="component" value="Unassembled WGS sequence"/>
</dbReference>
<evidence type="ECO:0000256" key="1">
    <source>
        <dbReference type="SAM" id="Phobius"/>
    </source>
</evidence>
<dbReference type="InterPro" id="IPR012667">
    <property type="entry name" value="CbtB_put"/>
</dbReference>
<accession>A0A3L7JAI3</accession>
<comment type="caution">
    <text evidence="2">The sequence shown here is derived from an EMBL/GenBank/DDBJ whole genome shotgun (WGS) entry which is preliminary data.</text>
</comment>
<evidence type="ECO:0000313" key="2">
    <source>
        <dbReference type="EMBL" id="RLQ87490.1"/>
    </source>
</evidence>
<feature type="transmembrane region" description="Helical" evidence="1">
    <location>
        <begin position="20"/>
        <end position="40"/>
    </location>
</feature>
<evidence type="ECO:0000313" key="3">
    <source>
        <dbReference type="Proteomes" id="UP000281094"/>
    </source>
</evidence>
<dbReference type="RefSeq" id="WP_121644458.1">
    <property type="nucleotide sequence ID" value="NZ_RCWN01000001.1"/>
</dbReference>
<proteinExistence type="predicted"/>